<keyword evidence="2 3" id="KW-0786">Thiamine pyrophosphate</keyword>
<keyword evidence="7" id="KW-0808">Transferase</keyword>
<dbReference type="InterPro" id="IPR012000">
    <property type="entry name" value="Thiamin_PyroP_enz_cen_dom"/>
</dbReference>
<name>A0ABU0A413_9BACI</name>
<dbReference type="InterPro" id="IPR045229">
    <property type="entry name" value="TPP_enz"/>
</dbReference>
<dbReference type="SUPFAM" id="SSF52518">
    <property type="entry name" value="Thiamin diphosphate-binding fold (THDP-binding)"/>
    <property type="match status" value="2"/>
</dbReference>
<evidence type="ECO:0000256" key="1">
    <source>
        <dbReference type="ARBA" id="ARBA00007812"/>
    </source>
</evidence>
<dbReference type="Pfam" id="PF02775">
    <property type="entry name" value="TPP_enzyme_C"/>
    <property type="match status" value="1"/>
</dbReference>
<dbReference type="GO" id="GO:0003984">
    <property type="term" value="F:acetolactate synthase activity"/>
    <property type="evidence" value="ECO:0007669"/>
    <property type="project" value="UniProtKB-EC"/>
</dbReference>
<protein>
    <submittedName>
        <fullName evidence="7">Acetolactate synthase-1/2/3 large subunit</fullName>
        <ecNumber evidence="7">2.2.1.6</ecNumber>
    </submittedName>
</protein>
<feature type="domain" description="Thiamine pyrophosphate enzyme N-terminal TPP-binding" evidence="6">
    <location>
        <begin position="9"/>
        <end position="137"/>
    </location>
</feature>
<comment type="similarity">
    <text evidence="1 3">Belongs to the TPP enzyme family.</text>
</comment>
<comment type="caution">
    <text evidence="7">The sequence shown here is derived from an EMBL/GenBank/DDBJ whole genome shotgun (WGS) entry which is preliminary data.</text>
</comment>
<dbReference type="CDD" id="cd02002">
    <property type="entry name" value="TPP_BFDC"/>
    <property type="match status" value="1"/>
</dbReference>
<gene>
    <name evidence="7" type="ORF">J2S74_004525</name>
</gene>
<dbReference type="Gene3D" id="3.40.50.1220">
    <property type="entry name" value="TPP-binding domain"/>
    <property type="match status" value="1"/>
</dbReference>
<dbReference type="EMBL" id="JAUSUG010000022">
    <property type="protein sequence ID" value="MDQ0257080.1"/>
    <property type="molecule type" value="Genomic_DNA"/>
</dbReference>
<dbReference type="InterPro" id="IPR029035">
    <property type="entry name" value="DHS-like_NAD/FAD-binding_dom"/>
</dbReference>
<dbReference type="EC" id="2.2.1.6" evidence="7"/>
<accession>A0ABU0A413</accession>
<feature type="domain" description="Thiamine pyrophosphate enzyme central" evidence="4">
    <location>
        <begin position="212"/>
        <end position="316"/>
    </location>
</feature>
<keyword evidence="8" id="KW-1185">Reference proteome</keyword>
<evidence type="ECO:0000313" key="8">
    <source>
        <dbReference type="Proteomes" id="UP001230005"/>
    </source>
</evidence>
<evidence type="ECO:0000259" key="4">
    <source>
        <dbReference type="Pfam" id="PF00205"/>
    </source>
</evidence>
<dbReference type="PANTHER" id="PTHR18968">
    <property type="entry name" value="THIAMINE PYROPHOSPHATE ENZYMES"/>
    <property type="match status" value="1"/>
</dbReference>
<evidence type="ECO:0000259" key="6">
    <source>
        <dbReference type="Pfam" id="PF02776"/>
    </source>
</evidence>
<dbReference type="InterPro" id="IPR011766">
    <property type="entry name" value="TPP_enzyme_TPP-bd"/>
</dbReference>
<dbReference type="PANTHER" id="PTHR18968:SF164">
    <property type="entry name" value="PYRUVATE DECARBOXYLASE"/>
    <property type="match status" value="1"/>
</dbReference>
<dbReference type="NCBIfam" id="NF006203">
    <property type="entry name" value="PRK08327.1"/>
    <property type="match status" value="1"/>
</dbReference>
<dbReference type="Proteomes" id="UP001230005">
    <property type="component" value="Unassembled WGS sequence"/>
</dbReference>
<organism evidence="7 8">
    <name type="scientific">Evansella vedderi</name>
    <dbReference type="NCBI Taxonomy" id="38282"/>
    <lineage>
        <taxon>Bacteria</taxon>
        <taxon>Bacillati</taxon>
        <taxon>Bacillota</taxon>
        <taxon>Bacilli</taxon>
        <taxon>Bacillales</taxon>
        <taxon>Bacillaceae</taxon>
        <taxon>Evansella</taxon>
    </lineage>
</organism>
<dbReference type="InterPro" id="IPR000399">
    <property type="entry name" value="TPP-bd_CS"/>
</dbReference>
<proteinExistence type="inferred from homology"/>
<dbReference type="CDD" id="cd07035">
    <property type="entry name" value="TPP_PYR_POX_like"/>
    <property type="match status" value="1"/>
</dbReference>
<reference evidence="7 8" key="1">
    <citation type="submission" date="2023-07" db="EMBL/GenBank/DDBJ databases">
        <title>Genomic Encyclopedia of Type Strains, Phase IV (KMG-IV): sequencing the most valuable type-strain genomes for metagenomic binning, comparative biology and taxonomic classification.</title>
        <authorList>
            <person name="Goeker M."/>
        </authorList>
    </citation>
    <scope>NUCLEOTIDE SEQUENCE [LARGE SCALE GENOMIC DNA]</scope>
    <source>
        <strain evidence="7 8">DSM 9768</strain>
    </source>
</reference>
<dbReference type="Gene3D" id="3.40.50.970">
    <property type="match status" value="2"/>
</dbReference>
<dbReference type="Pfam" id="PF02776">
    <property type="entry name" value="TPP_enzyme_N"/>
    <property type="match status" value="1"/>
</dbReference>
<evidence type="ECO:0000313" key="7">
    <source>
        <dbReference type="EMBL" id="MDQ0257080.1"/>
    </source>
</evidence>
<dbReference type="InterPro" id="IPR012001">
    <property type="entry name" value="Thiamin_PyroP_enz_TPP-bd_dom"/>
</dbReference>
<dbReference type="InterPro" id="IPR029061">
    <property type="entry name" value="THDP-binding"/>
</dbReference>
<dbReference type="PROSITE" id="PS00187">
    <property type="entry name" value="TPP_ENZYMES"/>
    <property type="match status" value="1"/>
</dbReference>
<dbReference type="RefSeq" id="WP_307330224.1">
    <property type="nucleotide sequence ID" value="NZ_JAUSUG010000022.1"/>
</dbReference>
<feature type="domain" description="Thiamine pyrophosphate enzyme TPP-binding" evidence="5">
    <location>
        <begin position="411"/>
        <end position="566"/>
    </location>
</feature>
<dbReference type="SUPFAM" id="SSF52467">
    <property type="entry name" value="DHS-like NAD/FAD-binding domain"/>
    <property type="match status" value="1"/>
</dbReference>
<evidence type="ECO:0000256" key="3">
    <source>
        <dbReference type="RuleBase" id="RU362132"/>
    </source>
</evidence>
<sequence length="576" mass="64177">MDAKLTQYNTADALLEALQETGISYLFSNLGSDHPAIIEALAKAKANNISLPEIIICPHEYLTLSAAHGYYMVSGQAQGVFVHTDVGTQNLGGSLHNVNRSRVPVFIFSGETPYTMNGELRGSRITPINYLQNVYDQRGIIRNYVKWEGDIRTGLNTKQLVYRAMQLANSDPKGPVYLTGAREVLEEVVTQIPNESMNWKPLEAMPLPETGVKHIVNSLVEANYPVIITSYLGRNTESVSLLTQFCERLAIPVIEVNSSYLNFPGDHPLHLGFNEETLLSKADVILIIDSDVPWIPAVNQPNKDCKVFHIDVDPIKTEIPLWHIPVEALYQADSYQALLQLNEYARTIDNNSSVIQSRYEELSIKHNRQRKEWDEKEAYPSDGIITPEWLTACVREVVDEDTVVLNETITNSMTVMRHLPRTKPATMFGNGGTSLGWNGGAAIGVKLAQPEKNVVSLTGDGSYLFSVPSSVHWMSRRYNTPFLTVIYNNQGWNATKNNLLRLYPDGIANRDDRYWVNFDQPADLAKIAQAAGGAFAATVSDPAKLKEALYQGMEEVKSGRSAVIDVKLQQISHQND</sequence>
<evidence type="ECO:0000256" key="2">
    <source>
        <dbReference type="ARBA" id="ARBA00023052"/>
    </source>
</evidence>
<evidence type="ECO:0000259" key="5">
    <source>
        <dbReference type="Pfam" id="PF02775"/>
    </source>
</evidence>
<dbReference type="Pfam" id="PF00205">
    <property type="entry name" value="TPP_enzyme_M"/>
    <property type="match status" value="1"/>
</dbReference>